<gene>
    <name evidence="2" type="ORF">GIY09_06755</name>
</gene>
<evidence type="ECO:0000259" key="1">
    <source>
        <dbReference type="Pfam" id="PF00149"/>
    </source>
</evidence>
<dbReference type="RefSeq" id="WP_153863549.1">
    <property type="nucleotide sequence ID" value="NZ_WJQS01000005.1"/>
</dbReference>
<keyword evidence="3" id="KW-1185">Reference proteome</keyword>
<feature type="domain" description="Calcineurin-like phosphoesterase" evidence="1">
    <location>
        <begin position="5"/>
        <end position="216"/>
    </location>
</feature>
<dbReference type="AlphaFoldDB" id="A0A6I2GM59"/>
<dbReference type="InterPro" id="IPR029052">
    <property type="entry name" value="Metallo-depent_PP-like"/>
</dbReference>
<dbReference type="Gene3D" id="3.60.21.10">
    <property type="match status" value="1"/>
</dbReference>
<protein>
    <recommendedName>
        <fullName evidence="1">Calcineurin-like phosphoesterase domain-containing protein</fullName>
    </recommendedName>
</protein>
<dbReference type="Pfam" id="PF00149">
    <property type="entry name" value="Metallophos"/>
    <property type="match status" value="1"/>
</dbReference>
<evidence type="ECO:0000313" key="2">
    <source>
        <dbReference type="EMBL" id="MRI85578.1"/>
    </source>
</evidence>
<dbReference type="SUPFAM" id="SSF56300">
    <property type="entry name" value="Metallo-dependent phosphatases"/>
    <property type="match status" value="1"/>
</dbReference>
<dbReference type="GO" id="GO:0030288">
    <property type="term" value="C:outer membrane-bounded periplasmic space"/>
    <property type="evidence" value="ECO:0007669"/>
    <property type="project" value="TreeGrafter"/>
</dbReference>
<dbReference type="PANTHER" id="PTHR11575">
    <property type="entry name" value="5'-NUCLEOTIDASE-RELATED"/>
    <property type="match status" value="1"/>
</dbReference>
<reference evidence="2 3" key="1">
    <citation type="submission" date="2019-11" db="EMBL/GenBank/DDBJ databases">
        <title>Characterisation of Fundicoccus ignavus gen. nov. sp. nov., a novel genus of the family Aerococcaceae isolated from bulk tank milk.</title>
        <authorList>
            <person name="Siebert A."/>
            <person name="Huptas C."/>
            <person name="Wenning M."/>
            <person name="Scherer S."/>
            <person name="Doll E.V."/>
        </authorList>
    </citation>
    <scope>NUCLEOTIDE SEQUENCE [LARGE SCALE GENOMIC DNA]</scope>
    <source>
        <strain evidence="2 3">WS4759</strain>
    </source>
</reference>
<organism evidence="2 3">
    <name type="scientific">Fundicoccus ignavus</name>
    <dbReference type="NCBI Taxonomy" id="2664442"/>
    <lineage>
        <taxon>Bacteria</taxon>
        <taxon>Bacillati</taxon>
        <taxon>Bacillota</taxon>
        <taxon>Bacilli</taxon>
        <taxon>Lactobacillales</taxon>
        <taxon>Aerococcaceae</taxon>
        <taxon>Fundicoccus</taxon>
    </lineage>
</organism>
<name>A0A6I2GM59_9LACT</name>
<accession>A0A6I2GM59</accession>
<evidence type="ECO:0000313" key="3">
    <source>
        <dbReference type="Proteomes" id="UP000430975"/>
    </source>
</evidence>
<dbReference type="EMBL" id="WJQS01000005">
    <property type="protein sequence ID" value="MRI85578.1"/>
    <property type="molecule type" value="Genomic_DNA"/>
</dbReference>
<dbReference type="GO" id="GO:0009166">
    <property type="term" value="P:nucleotide catabolic process"/>
    <property type="evidence" value="ECO:0007669"/>
    <property type="project" value="InterPro"/>
</dbReference>
<dbReference type="PANTHER" id="PTHR11575:SF6">
    <property type="entry name" value="2',3'-CYCLIC-NUCLEOTIDE 2'-PHOSPHODIESTERASE_3'-NUCLEOTIDASE"/>
    <property type="match status" value="1"/>
</dbReference>
<comment type="caution">
    <text evidence="2">The sequence shown here is derived from an EMBL/GenBank/DDBJ whole genome shotgun (WGS) entry which is preliminary data.</text>
</comment>
<dbReference type="InterPro" id="IPR006179">
    <property type="entry name" value="5_nucleotidase/apyrase"/>
</dbReference>
<dbReference type="Proteomes" id="UP000430975">
    <property type="component" value="Unassembled WGS sequence"/>
</dbReference>
<sequence>MASITITATTDVHGFIDEGLANVVSVCEQLSTDLLIDNGDFFVGSPFATFGYAQTKVSPLVDIANEIAYDVMVPGNHDLDFGLNWLQTQVKALNADYICANLKDATGHLVFPAYSLRSIKGVQVATIGLMTAAFNQLCSPAVAQEVIVDDPFVALEATLKKVRDLGADFVVVAYHGGLTNNPVNGDTWFYPSLEDQAYQLLEAFPSIDSLICGHQHFTQAAIHPENIAFLQVGTRAHHLGYQQFNVTELKNEIIHNQLIHLEAITYPITSDIRNAYQAWLSQSIDLQVIQHYIQTRYSAELYFVDFTATTLAELVQEIKQPFPLSLYYLPGSELQSFIEDVEEQRFYQVLAITDTFPKHRLRQEFLLPLFDEIIQNR</sequence>
<dbReference type="GO" id="GO:0016787">
    <property type="term" value="F:hydrolase activity"/>
    <property type="evidence" value="ECO:0007669"/>
    <property type="project" value="InterPro"/>
</dbReference>
<proteinExistence type="predicted"/>
<dbReference type="InterPro" id="IPR004843">
    <property type="entry name" value="Calcineurin-like_PHP"/>
</dbReference>